<evidence type="ECO:0000313" key="2">
    <source>
        <dbReference type="Proteomes" id="UP001152872"/>
    </source>
</evidence>
<dbReference type="EMBL" id="VBTY01000076">
    <property type="protein sequence ID" value="MDG3495011.1"/>
    <property type="molecule type" value="Genomic_DNA"/>
</dbReference>
<protein>
    <submittedName>
        <fullName evidence="1">DNA phosphorothioation-associated protein 4</fullName>
    </submittedName>
</protein>
<dbReference type="AlphaFoldDB" id="A0A9X4MC28"/>
<comment type="caution">
    <text evidence="1">The sequence shown here is derived from an EMBL/GenBank/DDBJ whole genome shotgun (WGS) entry which is preliminary data.</text>
</comment>
<name>A0A9X4MC28_9CYAN</name>
<keyword evidence="2" id="KW-1185">Reference proteome</keyword>
<dbReference type="RefSeq" id="WP_009627117.1">
    <property type="nucleotide sequence ID" value="NZ_VBTY01000076.1"/>
</dbReference>
<dbReference type="InterPro" id="IPR023983">
    <property type="entry name" value="DNA_S_mod_dnd_assoc_4"/>
</dbReference>
<proteinExistence type="predicted"/>
<evidence type="ECO:0000313" key="1">
    <source>
        <dbReference type="EMBL" id="MDG3495011.1"/>
    </source>
</evidence>
<dbReference type="NCBIfam" id="TIGR04062">
    <property type="entry name" value="dnd_assoc_4"/>
    <property type="match status" value="1"/>
</dbReference>
<sequence>MADARVKIAKDKAELVKSLRAEGADDTTKPFQTYAEVLVFAAALGAKRDRREPFGEFSKKDPDPIPYDVFRKYDKVVKLLAVVATKNPRVLADNDEAEESRIKIFEEYANAGLEIMDSALAGSVDHLERILLFLSESKEIDKQASSEFDLRSFLDF</sequence>
<reference evidence="1" key="1">
    <citation type="submission" date="2019-05" db="EMBL/GenBank/DDBJ databases">
        <title>Whole genome sequencing of Pseudanabaena catenata USMAC16.</title>
        <authorList>
            <person name="Khan Z."/>
            <person name="Omar W.M."/>
            <person name="Convey P."/>
            <person name="Merican F."/>
            <person name="Najimudin N."/>
        </authorList>
    </citation>
    <scope>NUCLEOTIDE SEQUENCE</scope>
    <source>
        <strain evidence="1">USMAC16</strain>
    </source>
</reference>
<dbReference type="Proteomes" id="UP001152872">
    <property type="component" value="Unassembled WGS sequence"/>
</dbReference>
<gene>
    <name evidence="1" type="ORF">FEV09_10625</name>
</gene>
<organism evidence="1 2">
    <name type="scientific">Pseudanabaena catenata USMAC16</name>
    <dbReference type="NCBI Taxonomy" id="1855837"/>
    <lineage>
        <taxon>Bacteria</taxon>
        <taxon>Bacillati</taxon>
        <taxon>Cyanobacteriota</taxon>
        <taxon>Cyanophyceae</taxon>
        <taxon>Pseudanabaenales</taxon>
        <taxon>Pseudanabaenaceae</taxon>
        <taxon>Pseudanabaena</taxon>
    </lineage>
</organism>
<accession>A0A9X4MC28</accession>